<proteinExistence type="predicted"/>
<name>A0AAT9FQ16_9BACT</name>
<dbReference type="SMART" id="SM00646">
    <property type="entry name" value="Ami_3"/>
    <property type="match status" value="1"/>
</dbReference>
<dbReference type="EMBL" id="AP026866">
    <property type="protein sequence ID" value="BDS08242.1"/>
    <property type="molecule type" value="Genomic_DNA"/>
</dbReference>
<organism evidence="6">
    <name type="scientific">Oceaniferula spumae</name>
    <dbReference type="NCBI Taxonomy" id="2979115"/>
    <lineage>
        <taxon>Bacteria</taxon>
        <taxon>Pseudomonadati</taxon>
        <taxon>Verrucomicrobiota</taxon>
        <taxon>Verrucomicrobiia</taxon>
        <taxon>Verrucomicrobiales</taxon>
        <taxon>Verrucomicrobiaceae</taxon>
        <taxon>Oceaniferula</taxon>
    </lineage>
</organism>
<sequence length="309" mass="34142">MKFFILLLLLAGSLATQIAAADKFQWQVTEIGDHNYVPLDQVKTFYRFTQLQIQDEAKTLTLSSRSVEAIFRTETRAAYFNGVKFVLTHPLVKKDDGYLVSQFDLSALIDPILRPKFIKNAGKFKTVILDAGHGGKDQGSAGEEAKHTLKLAKKLKPLLEKKGYTVIMTREEDIFVPLADRVQMANAHENAVFISLHFNSGNPNAQGFETYVLSRRIPGKNTHAASVALATAVHSRAIFSLGKGHIKDRGIRSANFNVLNGCIHPAILIEAGFLTNKEEAAMVTADDFQKILVESIVNGINVYRSAVTK</sequence>
<dbReference type="GO" id="GO:0008745">
    <property type="term" value="F:N-acetylmuramoyl-L-alanine amidase activity"/>
    <property type="evidence" value="ECO:0007669"/>
    <property type="project" value="UniProtKB-EC"/>
</dbReference>
<dbReference type="SUPFAM" id="SSF53187">
    <property type="entry name" value="Zn-dependent exopeptidases"/>
    <property type="match status" value="1"/>
</dbReference>
<feature type="chain" id="PRO_5043512845" description="N-acetylmuramoyl-L-alanine amidase" evidence="4">
    <location>
        <begin position="21"/>
        <end position="309"/>
    </location>
</feature>
<dbReference type="InterPro" id="IPR050695">
    <property type="entry name" value="N-acetylmuramoyl_amidase_3"/>
</dbReference>
<evidence type="ECO:0000256" key="3">
    <source>
        <dbReference type="ARBA" id="ARBA00022801"/>
    </source>
</evidence>
<dbReference type="KEGG" id="osu:NT6N_32820"/>
<dbReference type="PANTHER" id="PTHR30404:SF0">
    <property type="entry name" value="N-ACETYLMURAMOYL-L-ALANINE AMIDASE AMIC"/>
    <property type="match status" value="1"/>
</dbReference>
<keyword evidence="4" id="KW-0732">Signal</keyword>
<gene>
    <name evidence="6" type="ORF">NT6N_32820</name>
</gene>
<protein>
    <recommendedName>
        <fullName evidence="2">N-acetylmuramoyl-L-alanine amidase</fullName>
        <ecNumber evidence="2">3.5.1.28</ecNumber>
    </recommendedName>
</protein>
<evidence type="ECO:0000256" key="2">
    <source>
        <dbReference type="ARBA" id="ARBA00011901"/>
    </source>
</evidence>
<dbReference type="Gene3D" id="3.40.630.40">
    <property type="entry name" value="Zn-dependent exopeptidases"/>
    <property type="match status" value="1"/>
</dbReference>
<dbReference type="Pfam" id="PF01520">
    <property type="entry name" value="Amidase_3"/>
    <property type="match status" value="1"/>
</dbReference>
<feature type="domain" description="MurNAc-LAA" evidence="5">
    <location>
        <begin position="182"/>
        <end position="301"/>
    </location>
</feature>
<dbReference type="PANTHER" id="PTHR30404">
    <property type="entry name" value="N-ACETYLMURAMOYL-L-ALANINE AMIDASE"/>
    <property type="match status" value="1"/>
</dbReference>
<dbReference type="CDD" id="cd02696">
    <property type="entry name" value="MurNAc-LAA"/>
    <property type="match status" value="1"/>
</dbReference>
<dbReference type="AlphaFoldDB" id="A0AAT9FQ16"/>
<dbReference type="EC" id="3.5.1.28" evidence="2"/>
<accession>A0AAT9FQ16</accession>
<evidence type="ECO:0000256" key="1">
    <source>
        <dbReference type="ARBA" id="ARBA00001561"/>
    </source>
</evidence>
<evidence type="ECO:0000259" key="5">
    <source>
        <dbReference type="SMART" id="SM00646"/>
    </source>
</evidence>
<evidence type="ECO:0000256" key="4">
    <source>
        <dbReference type="SAM" id="SignalP"/>
    </source>
</evidence>
<dbReference type="GO" id="GO:0009253">
    <property type="term" value="P:peptidoglycan catabolic process"/>
    <property type="evidence" value="ECO:0007669"/>
    <property type="project" value="InterPro"/>
</dbReference>
<comment type="catalytic activity">
    <reaction evidence="1">
        <text>Hydrolyzes the link between N-acetylmuramoyl residues and L-amino acid residues in certain cell-wall glycopeptides.</text>
        <dbReference type="EC" id="3.5.1.28"/>
    </reaction>
</comment>
<reference evidence="6" key="1">
    <citation type="submission" date="2024-07" db="EMBL/GenBank/DDBJ databases">
        <title>Complete genome sequence of Verrucomicrobiaceae bacterium NT6N.</title>
        <authorList>
            <person name="Huang C."/>
            <person name="Takami H."/>
            <person name="Hamasaki K."/>
        </authorList>
    </citation>
    <scope>NUCLEOTIDE SEQUENCE</scope>
    <source>
        <strain evidence="6">NT6N</strain>
    </source>
</reference>
<dbReference type="GO" id="GO:0030288">
    <property type="term" value="C:outer membrane-bounded periplasmic space"/>
    <property type="evidence" value="ECO:0007669"/>
    <property type="project" value="TreeGrafter"/>
</dbReference>
<feature type="signal peptide" evidence="4">
    <location>
        <begin position="1"/>
        <end position="20"/>
    </location>
</feature>
<dbReference type="InterPro" id="IPR002508">
    <property type="entry name" value="MurNAc-LAA_cat"/>
</dbReference>
<keyword evidence="3" id="KW-0378">Hydrolase</keyword>
<evidence type="ECO:0000313" key="6">
    <source>
        <dbReference type="EMBL" id="BDS08242.1"/>
    </source>
</evidence>